<dbReference type="AlphaFoldDB" id="A0A3P6TCB6"/>
<organism evidence="5 6">
    <name type="scientific">Litomosoides sigmodontis</name>
    <name type="common">Filarial nematode worm</name>
    <dbReference type="NCBI Taxonomy" id="42156"/>
    <lineage>
        <taxon>Eukaryota</taxon>
        <taxon>Metazoa</taxon>
        <taxon>Ecdysozoa</taxon>
        <taxon>Nematoda</taxon>
        <taxon>Chromadorea</taxon>
        <taxon>Rhabditida</taxon>
        <taxon>Spirurina</taxon>
        <taxon>Spiruromorpha</taxon>
        <taxon>Filarioidea</taxon>
        <taxon>Onchocercidae</taxon>
        <taxon>Litomosoides</taxon>
    </lineage>
</organism>
<dbReference type="STRING" id="42156.A0A3P6TCB6"/>
<feature type="domain" description="RRM" evidence="4">
    <location>
        <begin position="326"/>
        <end position="407"/>
    </location>
</feature>
<dbReference type="CDD" id="cd19757">
    <property type="entry name" value="Bbox1"/>
    <property type="match status" value="1"/>
</dbReference>
<proteinExistence type="predicted"/>
<gene>
    <name evidence="5" type="ORF">NLS_LOCUS4985</name>
</gene>
<dbReference type="GO" id="GO:0045202">
    <property type="term" value="C:synapse"/>
    <property type="evidence" value="ECO:0007669"/>
    <property type="project" value="TreeGrafter"/>
</dbReference>
<dbReference type="PANTHER" id="PTHR12566:SF9">
    <property type="entry name" value="CYTOPLASMIC POLYADENYLATION ELEMENT-BINDING PROTEIN 1"/>
    <property type="match status" value="1"/>
</dbReference>
<name>A0A3P6TCB6_LITSI</name>
<protein>
    <recommendedName>
        <fullName evidence="2">Cytoplasmic polyadenylation element-binding protein 3</fullName>
    </recommendedName>
</protein>
<dbReference type="GO" id="GO:0043022">
    <property type="term" value="F:ribosome binding"/>
    <property type="evidence" value="ECO:0007669"/>
    <property type="project" value="TreeGrafter"/>
</dbReference>
<dbReference type="GO" id="GO:0043005">
    <property type="term" value="C:neuron projection"/>
    <property type="evidence" value="ECO:0007669"/>
    <property type="project" value="TreeGrafter"/>
</dbReference>
<keyword evidence="1 3" id="KW-0694">RNA-binding</keyword>
<dbReference type="PROSITE" id="PS50102">
    <property type="entry name" value="RRM"/>
    <property type="match status" value="2"/>
</dbReference>
<dbReference type="EMBL" id="UYRX01000348">
    <property type="protein sequence ID" value="VDK80613.1"/>
    <property type="molecule type" value="Genomic_DNA"/>
</dbReference>
<dbReference type="InterPro" id="IPR034977">
    <property type="entry name" value="CPEB1_RRM1"/>
</dbReference>
<dbReference type="GO" id="GO:0005634">
    <property type="term" value="C:nucleus"/>
    <property type="evidence" value="ECO:0007669"/>
    <property type="project" value="TreeGrafter"/>
</dbReference>
<dbReference type="InterPro" id="IPR032296">
    <property type="entry name" value="CEBP_ZZ"/>
</dbReference>
<accession>A0A3P6TCB6</accession>
<dbReference type="OMA" id="GYLEIHT"/>
<dbReference type="GO" id="GO:0008135">
    <property type="term" value="F:translation factor activity, RNA binding"/>
    <property type="evidence" value="ECO:0007669"/>
    <property type="project" value="TreeGrafter"/>
</dbReference>
<dbReference type="FunFam" id="3.30.70.330:FF:000677">
    <property type="entry name" value="Cytoplasmic polyadenylation element-binding protein 3"/>
    <property type="match status" value="1"/>
</dbReference>
<evidence type="ECO:0000256" key="1">
    <source>
        <dbReference type="ARBA" id="ARBA00022884"/>
    </source>
</evidence>
<dbReference type="InterPro" id="IPR038446">
    <property type="entry name" value="CEBP_ZZ_sf"/>
</dbReference>
<sequence>MDKLHVKDQDKVRLREGKATAIKTSLAIVPNIRTSNQDRNEVNSLSCTDQNHNNLQNMNYNCRINCELGGRDIRKTHTGAITADIVTKIVISNGATKSVDLDYQVKNDNDSKRPTKLLDSMIIDTQTVQKSWQTMMTGANECHQYHHQIVTRMLQNQCLPTYVQMMTASVIRPQVTGSIEFEMKRGKPCYWKGELPPRNYRNPVFSTKVFIGGVPWDITEPQLLDSFSKYGLCRVEWPSKESRHSSISPRRAKITGYVYMIFESDLAVKKLLQDCSQEFGTAGEWYFKLTARRANGLEIRQVQVIPWVVTDALYILNPNVPLEAKKTVFVGGLHGMITAQVLFSIMRDVYGDALFVGIDTDRQKYPIGSARVTFSTLPAYFRAIESGYLEIHTSKFTKKVQIDPFLEDAKCSQCECVQGPYFCREKSCFKYFCLQCWEVRHALSGPYGCHKPMIRSHRRSVQSEFYTAYSTTRCAFAYDPRTAVSHQYFSTFKSEIGIQMKILPAAPDRITQKTAGVKLAFGQPIYMLPTYSGQPPTQIQAI</sequence>
<dbReference type="GO" id="GO:0005737">
    <property type="term" value="C:cytoplasm"/>
    <property type="evidence" value="ECO:0007669"/>
    <property type="project" value="TreeGrafter"/>
</dbReference>
<evidence type="ECO:0000256" key="3">
    <source>
        <dbReference type="PROSITE-ProRule" id="PRU00176"/>
    </source>
</evidence>
<dbReference type="Pfam" id="PF16367">
    <property type="entry name" value="RRM_7"/>
    <property type="match status" value="1"/>
</dbReference>
<evidence type="ECO:0000259" key="4">
    <source>
        <dbReference type="PROSITE" id="PS50102"/>
    </source>
</evidence>
<dbReference type="Pfam" id="PF16366">
    <property type="entry name" value="CEBP_ZZ"/>
    <property type="match status" value="1"/>
</dbReference>
<keyword evidence="6" id="KW-1185">Reference proteome</keyword>
<reference evidence="5 6" key="1">
    <citation type="submission" date="2018-08" db="EMBL/GenBank/DDBJ databases">
        <authorList>
            <person name="Laetsch R D."/>
            <person name="Stevens L."/>
            <person name="Kumar S."/>
            <person name="Blaxter L. M."/>
        </authorList>
    </citation>
    <scope>NUCLEOTIDE SEQUENCE [LARGE SCALE GENOMIC DNA]</scope>
</reference>
<dbReference type="CDD" id="cd12723">
    <property type="entry name" value="RRM1_CPEB1"/>
    <property type="match status" value="1"/>
</dbReference>
<dbReference type="GO" id="GO:0003730">
    <property type="term" value="F:mRNA 3'-UTR binding"/>
    <property type="evidence" value="ECO:0007669"/>
    <property type="project" value="InterPro"/>
</dbReference>
<dbReference type="PANTHER" id="PTHR12566">
    <property type="entry name" value="CYTOPLASMIC POLYADENYLATION ELEMENT BINDING PROTEIN CPEB"/>
    <property type="match status" value="1"/>
</dbReference>
<dbReference type="OrthoDB" id="10033548at2759"/>
<dbReference type="FunFam" id="3.30.70.330:FF:000483">
    <property type="entry name" value="Cytoplasmic polyadenylation element-binding protein 2"/>
    <property type="match status" value="1"/>
</dbReference>
<dbReference type="SMART" id="SM00360">
    <property type="entry name" value="RRM"/>
    <property type="match status" value="2"/>
</dbReference>
<dbReference type="Gene3D" id="4.10.640.40">
    <property type="entry name" value="Cytoplasmic polyadenylation element-binding protein, ZZ domain"/>
    <property type="match status" value="1"/>
</dbReference>
<evidence type="ECO:0000313" key="6">
    <source>
        <dbReference type="Proteomes" id="UP000277928"/>
    </source>
</evidence>
<dbReference type="InterPro" id="IPR035979">
    <property type="entry name" value="RBD_domain_sf"/>
</dbReference>
<evidence type="ECO:0000256" key="2">
    <source>
        <dbReference type="ARBA" id="ARBA00070027"/>
    </source>
</evidence>
<dbReference type="Proteomes" id="UP000277928">
    <property type="component" value="Unassembled WGS sequence"/>
</dbReference>
<evidence type="ECO:0000313" key="5">
    <source>
        <dbReference type="EMBL" id="VDK80613.1"/>
    </source>
</evidence>
<dbReference type="Gene3D" id="3.30.70.330">
    <property type="match status" value="2"/>
</dbReference>
<dbReference type="InterPro" id="IPR034819">
    <property type="entry name" value="CPEB"/>
</dbReference>
<dbReference type="GO" id="GO:0000900">
    <property type="term" value="F:mRNA regulatory element binding translation repressor activity"/>
    <property type="evidence" value="ECO:0007669"/>
    <property type="project" value="TreeGrafter"/>
</dbReference>
<dbReference type="InterPro" id="IPR000504">
    <property type="entry name" value="RRM_dom"/>
</dbReference>
<dbReference type="GO" id="GO:2000766">
    <property type="term" value="P:negative regulation of cytoplasmic translation"/>
    <property type="evidence" value="ECO:0007669"/>
    <property type="project" value="TreeGrafter"/>
</dbReference>
<feature type="domain" description="RRM" evidence="4">
    <location>
        <begin position="207"/>
        <end position="304"/>
    </location>
</feature>
<dbReference type="InterPro" id="IPR012677">
    <property type="entry name" value="Nucleotide-bd_a/b_plait_sf"/>
</dbReference>
<dbReference type="SUPFAM" id="SSF54928">
    <property type="entry name" value="RNA-binding domain, RBD"/>
    <property type="match status" value="1"/>
</dbReference>